<sequence length="88" mass="10512">MTIDELKEYVDANAKYRDSYSIDEGLKNDALIIEQVHGRFVVYHYERGSRSFEHWYNNESEAVERFLRSFIKSENLQLTQTKISRCND</sequence>
<evidence type="ECO:0008006" key="3">
    <source>
        <dbReference type="Google" id="ProtNLM"/>
    </source>
</evidence>
<organism evidence="1 2">
    <name type="scientific">Arcanobacterium wilhelmae</name>
    <dbReference type="NCBI Taxonomy" id="1803177"/>
    <lineage>
        <taxon>Bacteria</taxon>
        <taxon>Bacillati</taxon>
        <taxon>Actinomycetota</taxon>
        <taxon>Actinomycetes</taxon>
        <taxon>Actinomycetales</taxon>
        <taxon>Actinomycetaceae</taxon>
        <taxon>Arcanobacterium</taxon>
    </lineage>
</organism>
<accession>A0ABT9NBQ8</accession>
<proteinExistence type="predicted"/>
<reference evidence="1 2" key="1">
    <citation type="submission" date="2023-07" db="EMBL/GenBank/DDBJ databases">
        <title>Sequencing the genomes of 1000 actinobacteria strains.</title>
        <authorList>
            <person name="Klenk H.-P."/>
        </authorList>
    </citation>
    <scope>NUCLEOTIDE SEQUENCE [LARGE SCALE GENOMIC DNA]</scope>
    <source>
        <strain evidence="1 2">DSM 102162</strain>
    </source>
</reference>
<gene>
    <name evidence="1" type="ORF">J2S49_001004</name>
</gene>
<protein>
    <recommendedName>
        <fullName evidence="3">KTSC domain-containing protein</fullName>
    </recommendedName>
</protein>
<comment type="caution">
    <text evidence="1">The sequence shown here is derived from an EMBL/GenBank/DDBJ whole genome shotgun (WGS) entry which is preliminary data.</text>
</comment>
<evidence type="ECO:0000313" key="1">
    <source>
        <dbReference type="EMBL" id="MDP9800928.1"/>
    </source>
</evidence>
<name>A0ABT9NBQ8_9ACTO</name>
<dbReference type="EMBL" id="JAUSQW010000001">
    <property type="protein sequence ID" value="MDP9800928.1"/>
    <property type="molecule type" value="Genomic_DNA"/>
</dbReference>
<keyword evidence="2" id="KW-1185">Reference proteome</keyword>
<evidence type="ECO:0000313" key="2">
    <source>
        <dbReference type="Proteomes" id="UP001235966"/>
    </source>
</evidence>
<dbReference type="Proteomes" id="UP001235966">
    <property type="component" value="Unassembled WGS sequence"/>
</dbReference>